<protein>
    <submittedName>
        <fullName evidence="2">Uncharacterized protein</fullName>
    </submittedName>
</protein>
<evidence type="ECO:0000313" key="2">
    <source>
        <dbReference type="EMBL" id="GER70480.1"/>
    </source>
</evidence>
<evidence type="ECO:0000256" key="1">
    <source>
        <dbReference type="SAM" id="MobiDB-lite"/>
    </source>
</evidence>
<feature type="region of interest" description="Disordered" evidence="1">
    <location>
        <begin position="1"/>
        <end position="21"/>
    </location>
</feature>
<proteinExistence type="predicted"/>
<dbReference type="Proteomes" id="UP000391919">
    <property type="component" value="Unassembled WGS sequence"/>
</dbReference>
<name>A0A5J4JIX7_9BACI</name>
<dbReference type="InterPro" id="IPR025439">
    <property type="entry name" value="Spore_coat_CotO"/>
</dbReference>
<accession>A0A5J4JIX7</accession>
<dbReference type="EMBL" id="BKZQ01000021">
    <property type="protein sequence ID" value="GER70480.1"/>
    <property type="molecule type" value="Genomic_DNA"/>
</dbReference>
<dbReference type="AlphaFoldDB" id="A0A5J4JIX7"/>
<comment type="caution">
    <text evidence="2">The sequence shown here is derived from an EMBL/GenBank/DDBJ whole genome shotgun (WGS) entry which is preliminary data.</text>
</comment>
<sequence length="116" mass="13030">MAEMEETELETATQSEKEKPAYNRKAFKDMSIEGKLEYLTIKPFYIPNIIVEISTSEGAVVGMVNKVTNGKVLVSYADQLGTAEINSEEIVPIRMKMFSRFCKNRQSTQAAPLKGF</sequence>
<reference evidence="2 3" key="1">
    <citation type="submission" date="2019-09" db="EMBL/GenBank/DDBJ databases">
        <title>Draft genome sequence of Bacillus sp. JC-7.</title>
        <authorList>
            <person name="Tanaka N."/>
            <person name="Shiwa Y."/>
            <person name="Fujita N."/>
            <person name="Tanasupawat S."/>
        </authorList>
    </citation>
    <scope>NUCLEOTIDE SEQUENCE [LARGE SCALE GENOMIC DNA]</scope>
    <source>
        <strain evidence="2 3">JC-7</strain>
    </source>
</reference>
<evidence type="ECO:0000313" key="3">
    <source>
        <dbReference type="Proteomes" id="UP000391919"/>
    </source>
</evidence>
<dbReference type="Pfam" id="PF14153">
    <property type="entry name" value="Spore_coat_CotO"/>
    <property type="match status" value="1"/>
</dbReference>
<gene>
    <name evidence="2" type="ORF">BpJC7_17830</name>
</gene>
<keyword evidence="3" id="KW-1185">Reference proteome</keyword>
<organism evidence="2 3">
    <name type="scientific">Weizmannia acidilactici</name>
    <dbReference type="NCBI Taxonomy" id="2607726"/>
    <lineage>
        <taxon>Bacteria</taxon>
        <taxon>Bacillati</taxon>
        <taxon>Bacillota</taxon>
        <taxon>Bacilli</taxon>
        <taxon>Bacillales</taxon>
        <taxon>Bacillaceae</taxon>
        <taxon>Heyndrickxia</taxon>
    </lineage>
</organism>